<dbReference type="Gene3D" id="1.20.120.1630">
    <property type="match status" value="1"/>
</dbReference>
<dbReference type="Pfam" id="PF04191">
    <property type="entry name" value="PEMT"/>
    <property type="match status" value="1"/>
</dbReference>
<reference evidence="6 7" key="1">
    <citation type="submission" date="2021-04" db="EMBL/GenBank/DDBJ databases">
        <title>Whole genome analysis of root endophytic bacterium Microbacterium paraoxydans ku-mp colonizing RP-bio226 rice variety.</title>
        <authorList>
            <person name="Ulaganathan K."/>
            <person name="Latha B."/>
        </authorList>
    </citation>
    <scope>NUCLEOTIDE SEQUENCE [LARGE SCALE GENOMIC DNA]</scope>
    <source>
        <strain evidence="7">ku-mp</strain>
    </source>
</reference>
<feature type="transmembrane region" description="Helical" evidence="5">
    <location>
        <begin position="236"/>
        <end position="263"/>
    </location>
</feature>
<keyword evidence="2 5" id="KW-0812">Transmembrane</keyword>
<sequence length="302" mass="31985">MSPRSWGRLFFGLQAVAGAAWWIAVFTWPGVRTVTLGALDPALVALLDVPLFVLGSALAALGVRAAVWVAAGWTAVVAAGMALYATVTGMAGWGALLMVAAALGSIGAAVLVLTGRVPAEWLLRGPFRFRLAATARPVAHLSRTAVQILVFTAVFLVALPAVIAVVEHRWGLHVPFPVAVRVAGVVLFAVAFALSMWSATAMSMRGEGTPLPSAMPRRLVVAGPYRFVRNPMAVGGIAQGVAVGLMAGSWLVVLYALCGSLVWNALVRPLEEADLEARFGAEFRTYRDRVACWVPRRPRLPV</sequence>
<feature type="transmembrane region" description="Helical" evidence="5">
    <location>
        <begin position="145"/>
        <end position="166"/>
    </location>
</feature>
<evidence type="ECO:0000256" key="3">
    <source>
        <dbReference type="ARBA" id="ARBA00022989"/>
    </source>
</evidence>
<keyword evidence="7" id="KW-1185">Reference proteome</keyword>
<protein>
    <submittedName>
        <fullName evidence="6">Isoprenylcysteine carboxylmethyltransferase family protein</fullName>
    </submittedName>
</protein>
<dbReference type="Proteomes" id="UP000678243">
    <property type="component" value="Unassembled WGS sequence"/>
</dbReference>
<gene>
    <name evidence="6" type="ORF">KE274_00570</name>
</gene>
<organism evidence="6 7">
    <name type="scientific">Microbacterium paraoxydans</name>
    <dbReference type="NCBI Taxonomy" id="199592"/>
    <lineage>
        <taxon>Bacteria</taxon>
        <taxon>Bacillati</taxon>
        <taxon>Actinomycetota</taxon>
        <taxon>Actinomycetes</taxon>
        <taxon>Micrococcales</taxon>
        <taxon>Microbacteriaceae</taxon>
        <taxon>Microbacterium</taxon>
    </lineage>
</organism>
<evidence type="ECO:0000256" key="4">
    <source>
        <dbReference type="ARBA" id="ARBA00023136"/>
    </source>
</evidence>
<proteinExistence type="predicted"/>
<evidence type="ECO:0000256" key="5">
    <source>
        <dbReference type="SAM" id="Phobius"/>
    </source>
</evidence>
<feature type="transmembrane region" description="Helical" evidence="5">
    <location>
        <begin position="178"/>
        <end position="197"/>
    </location>
</feature>
<feature type="transmembrane region" description="Helical" evidence="5">
    <location>
        <begin position="42"/>
        <end position="61"/>
    </location>
</feature>
<comment type="subcellular location">
    <subcellularLocation>
        <location evidence="1">Endomembrane system</location>
        <topology evidence="1">Multi-pass membrane protein</topology>
    </subcellularLocation>
</comment>
<comment type="caution">
    <text evidence="6">The sequence shown here is derived from an EMBL/GenBank/DDBJ whole genome shotgun (WGS) entry which is preliminary data.</text>
</comment>
<dbReference type="EMBL" id="JAGTUK010000001">
    <property type="protein sequence ID" value="MBS0022591.1"/>
    <property type="molecule type" value="Genomic_DNA"/>
</dbReference>
<dbReference type="InterPro" id="IPR007318">
    <property type="entry name" value="Phopholipid_MeTrfase"/>
</dbReference>
<evidence type="ECO:0000256" key="2">
    <source>
        <dbReference type="ARBA" id="ARBA00022692"/>
    </source>
</evidence>
<name>A0ABS5II05_9MICO</name>
<feature type="transmembrane region" description="Helical" evidence="5">
    <location>
        <begin position="9"/>
        <end position="30"/>
    </location>
</feature>
<keyword evidence="3 5" id="KW-1133">Transmembrane helix</keyword>
<evidence type="ECO:0000313" key="7">
    <source>
        <dbReference type="Proteomes" id="UP000678243"/>
    </source>
</evidence>
<feature type="transmembrane region" description="Helical" evidence="5">
    <location>
        <begin position="68"/>
        <end position="87"/>
    </location>
</feature>
<feature type="transmembrane region" description="Helical" evidence="5">
    <location>
        <begin position="93"/>
        <end position="114"/>
    </location>
</feature>
<evidence type="ECO:0000256" key="1">
    <source>
        <dbReference type="ARBA" id="ARBA00004127"/>
    </source>
</evidence>
<evidence type="ECO:0000313" key="6">
    <source>
        <dbReference type="EMBL" id="MBS0022591.1"/>
    </source>
</evidence>
<keyword evidence="4 5" id="KW-0472">Membrane</keyword>
<accession>A0ABS5II05</accession>